<keyword evidence="2" id="KW-1185">Reference proteome</keyword>
<dbReference type="Proteomes" id="UP001377567">
    <property type="component" value="Unassembled WGS sequence"/>
</dbReference>
<dbReference type="InterPro" id="IPR036866">
    <property type="entry name" value="RibonucZ/Hydroxyglut_hydro"/>
</dbReference>
<dbReference type="Pfam" id="PF02112">
    <property type="entry name" value="PDEase_II"/>
    <property type="match status" value="1"/>
</dbReference>
<dbReference type="InterPro" id="IPR000396">
    <property type="entry name" value="Pdiesterase2"/>
</dbReference>
<dbReference type="EMBL" id="BTGD01000001">
    <property type="protein sequence ID" value="GMM54248.1"/>
    <property type="molecule type" value="Genomic_DNA"/>
</dbReference>
<sequence length="363" mass="39599">MPCFEISILGGTGGPFEASTQCFMIRDARRRDLASICIDGGVGLGAIARMLRQPAHPGATESLYANELEPIQRYIDPALTASGAATQGFSDRLMMHVPAAPIVQQALIIFQGIGEYYITHPHMDHIAGMVVNSAAVFEPRAPSKKLIRGLPFTTTPLQEHVFNDVIWPQLTHPLLGSLSFSPMQRSEPSASPALPQFDITPFEVHHGARVADPNDTVSSTVYVITDRLTKDTIVVCGDLEKDPEDGPDGQLAAVWRHLAQNVELPRLRALLIECSNSKAIDETRLFGHLSSIRLVGELEALRAAYGVDSLDSLTVLVSHVKMVYADEDPRLTIIDELRQLAAARNGLERVSFSIALQGCTFML</sequence>
<accession>A0AAV5RSN6</accession>
<dbReference type="PANTHER" id="PTHR28283">
    <property type="entry name" value="3',5'-CYCLIC-NUCLEOTIDE PHOSPHODIESTERASE 1"/>
    <property type="match status" value="1"/>
</dbReference>
<dbReference type="GO" id="GO:0047555">
    <property type="term" value="F:3',5'-cyclic-GMP phosphodiesterase activity"/>
    <property type="evidence" value="ECO:0007669"/>
    <property type="project" value="TreeGrafter"/>
</dbReference>
<dbReference type="GO" id="GO:0004115">
    <property type="term" value="F:3',5'-cyclic-AMP phosphodiesterase activity"/>
    <property type="evidence" value="ECO:0007669"/>
    <property type="project" value="InterPro"/>
</dbReference>
<dbReference type="GO" id="GO:1902660">
    <property type="term" value="P:negative regulation of glucose mediated signaling pathway"/>
    <property type="evidence" value="ECO:0007669"/>
    <property type="project" value="TreeGrafter"/>
</dbReference>
<gene>
    <name evidence="1" type="ORF">DAKH74_008640</name>
</gene>
<protein>
    <submittedName>
        <fullName evidence="1">3',5'-cyclic-nucleotide phosphodiesterase</fullName>
    </submittedName>
</protein>
<dbReference type="PANTHER" id="PTHR28283:SF1">
    <property type="entry name" value="3',5'-CYCLIC-NUCLEOTIDE PHOSPHODIESTERASE 1"/>
    <property type="match status" value="1"/>
</dbReference>
<reference evidence="1 2" key="1">
    <citation type="journal article" date="2023" name="Elife">
        <title>Identification of key yeast species and microbe-microbe interactions impacting larval growth of Drosophila in the wild.</title>
        <authorList>
            <person name="Mure A."/>
            <person name="Sugiura Y."/>
            <person name="Maeda R."/>
            <person name="Honda K."/>
            <person name="Sakurai N."/>
            <person name="Takahashi Y."/>
            <person name="Watada M."/>
            <person name="Katoh T."/>
            <person name="Gotoh A."/>
            <person name="Gotoh Y."/>
            <person name="Taniguchi I."/>
            <person name="Nakamura K."/>
            <person name="Hayashi T."/>
            <person name="Katayama T."/>
            <person name="Uemura T."/>
            <person name="Hattori Y."/>
        </authorList>
    </citation>
    <scope>NUCLEOTIDE SEQUENCE [LARGE SCALE GENOMIC DNA]</scope>
    <source>
        <strain evidence="1 2">KH-74</strain>
    </source>
</reference>
<dbReference type="CDD" id="cd07735">
    <property type="entry name" value="class_II_PDE_MBL-fold"/>
    <property type="match status" value="1"/>
</dbReference>
<dbReference type="Gene3D" id="3.60.15.10">
    <property type="entry name" value="Ribonuclease Z/Hydroxyacylglutathione hydrolase-like"/>
    <property type="match status" value="1"/>
</dbReference>
<proteinExistence type="predicted"/>
<dbReference type="GO" id="GO:0006198">
    <property type="term" value="P:cAMP catabolic process"/>
    <property type="evidence" value="ECO:0007669"/>
    <property type="project" value="InterPro"/>
</dbReference>
<dbReference type="AlphaFoldDB" id="A0AAV5RSN6"/>
<dbReference type="SUPFAM" id="SSF56281">
    <property type="entry name" value="Metallo-hydrolase/oxidoreductase"/>
    <property type="match status" value="1"/>
</dbReference>
<comment type="caution">
    <text evidence="1">The sequence shown here is derived from an EMBL/GenBank/DDBJ whole genome shotgun (WGS) entry which is preliminary data.</text>
</comment>
<organism evidence="1 2">
    <name type="scientific">Maudiozyma humilis</name>
    <name type="common">Sour dough yeast</name>
    <name type="synonym">Kazachstania humilis</name>
    <dbReference type="NCBI Taxonomy" id="51915"/>
    <lineage>
        <taxon>Eukaryota</taxon>
        <taxon>Fungi</taxon>
        <taxon>Dikarya</taxon>
        <taxon>Ascomycota</taxon>
        <taxon>Saccharomycotina</taxon>
        <taxon>Saccharomycetes</taxon>
        <taxon>Saccharomycetales</taxon>
        <taxon>Saccharomycetaceae</taxon>
        <taxon>Maudiozyma</taxon>
    </lineage>
</organism>
<dbReference type="PRINTS" id="PR00388">
    <property type="entry name" value="PDIESTERASE2"/>
</dbReference>
<evidence type="ECO:0000313" key="1">
    <source>
        <dbReference type="EMBL" id="GMM54248.1"/>
    </source>
</evidence>
<evidence type="ECO:0000313" key="2">
    <source>
        <dbReference type="Proteomes" id="UP001377567"/>
    </source>
</evidence>
<name>A0AAV5RSN6_MAUHU</name>